<organism evidence="3 4">
    <name type="scientific">Paracoccus aminovorans</name>
    <dbReference type="NCBI Taxonomy" id="34004"/>
    <lineage>
        <taxon>Bacteria</taxon>
        <taxon>Pseudomonadati</taxon>
        <taxon>Pseudomonadota</taxon>
        <taxon>Alphaproteobacteria</taxon>
        <taxon>Rhodobacterales</taxon>
        <taxon>Paracoccaceae</taxon>
        <taxon>Paracoccus</taxon>
    </lineage>
</organism>
<accession>A0A1I3BX75</accession>
<comment type="similarity">
    <text evidence="1 2">Belongs to the enoyl-CoA hydratase/isomerase family.</text>
</comment>
<dbReference type="InterPro" id="IPR001753">
    <property type="entry name" value="Enoyl-CoA_hydra/iso"/>
</dbReference>
<dbReference type="Proteomes" id="UP000183635">
    <property type="component" value="Unassembled WGS sequence"/>
</dbReference>
<name>A0A1I3BX75_9RHOB</name>
<dbReference type="PANTHER" id="PTHR43459">
    <property type="entry name" value="ENOYL-COA HYDRATASE"/>
    <property type="match status" value="1"/>
</dbReference>
<dbReference type="InterPro" id="IPR029045">
    <property type="entry name" value="ClpP/crotonase-like_dom_sf"/>
</dbReference>
<dbReference type="PANTHER" id="PTHR43459:SF1">
    <property type="entry name" value="EG:BACN32G11.4 PROTEIN"/>
    <property type="match status" value="1"/>
</dbReference>
<dbReference type="InterPro" id="IPR014748">
    <property type="entry name" value="Enoyl-CoA_hydra_C"/>
</dbReference>
<reference evidence="3 4" key="1">
    <citation type="submission" date="2016-10" db="EMBL/GenBank/DDBJ databases">
        <authorList>
            <person name="de Groot N.N."/>
        </authorList>
    </citation>
    <scope>NUCLEOTIDE SEQUENCE [LARGE SCALE GENOMIC DNA]</scope>
    <source>
        <strain evidence="3 4">DSM 8537</strain>
    </source>
</reference>
<dbReference type="OrthoDB" id="9781757at2"/>
<dbReference type="EMBL" id="FOPU01000025">
    <property type="protein sequence ID" value="SFH66897.1"/>
    <property type="molecule type" value="Genomic_DNA"/>
</dbReference>
<evidence type="ECO:0000256" key="2">
    <source>
        <dbReference type="RuleBase" id="RU003707"/>
    </source>
</evidence>
<dbReference type="AlphaFoldDB" id="A0A1I3BX75"/>
<dbReference type="CDD" id="cd06558">
    <property type="entry name" value="crotonase-like"/>
    <property type="match status" value="1"/>
</dbReference>
<dbReference type="PROSITE" id="PS00166">
    <property type="entry name" value="ENOYL_COA_HYDRATASE"/>
    <property type="match status" value="1"/>
</dbReference>
<gene>
    <name evidence="3" type="ORF">SAMN04488021_12546</name>
</gene>
<dbReference type="RefSeq" id="WP_074968976.1">
    <property type="nucleotide sequence ID" value="NZ_CBCRYP010000003.1"/>
</dbReference>
<dbReference type="InterPro" id="IPR018376">
    <property type="entry name" value="Enoyl-CoA_hyd/isom_CS"/>
</dbReference>
<evidence type="ECO:0000256" key="1">
    <source>
        <dbReference type="ARBA" id="ARBA00005254"/>
    </source>
</evidence>
<sequence length="256" mass="26875">MSFQTIACTHEDGIAQLALNRPEVMNALNRTMRAEIMAALTDLPAGTRCVVLTGTGRAFCSGQDLTDAAAGLDVERILREEYEPMLAAIREAPVPVIAAVNGTAAGAGANLALAADVVIAAESASFVQAFSRIGLIPDAGGTFIIPRAVGQARAMGMMLFAEGLSARRAAEWGLIWEAVPDAEFASAVAARARALAKGPTAAFMAIRAALRASDGNDMAAQLRVEARLQGEMARTRDFAEGVTAFLEKRAPRFQGR</sequence>
<dbReference type="Gene3D" id="1.10.12.10">
    <property type="entry name" value="Lyase 2-enoyl-coa Hydratase, Chain A, domain 2"/>
    <property type="match status" value="1"/>
</dbReference>
<dbReference type="Pfam" id="PF00378">
    <property type="entry name" value="ECH_1"/>
    <property type="match status" value="1"/>
</dbReference>
<dbReference type="Gene3D" id="3.90.226.10">
    <property type="entry name" value="2-enoyl-CoA Hydratase, Chain A, domain 1"/>
    <property type="match status" value="1"/>
</dbReference>
<proteinExistence type="inferred from homology"/>
<protein>
    <submittedName>
        <fullName evidence="3">2-(1,2-epoxy-1,2-dihydrophenyl)acetyl-CoA isomerase</fullName>
    </submittedName>
</protein>
<dbReference type="SUPFAM" id="SSF52096">
    <property type="entry name" value="ClpP/crotonase"/>
    <property type="match status" value="1"/>
</dbReference>
<dbReference type="STRING" id="34004.SAMN04488021_12546"/>
<evidence type="ECO:0000313" key="4">
    <source>
        <dbReference type="Proteomes" id="UP000183635"/>
    </source>
</evidence>
<evidence type="ECO:0000313" key="3">
    <source>
        <dbReference type="EMBL" id="SFH66897.1"/>
    </source>
</evidence>
<dbReference type="GO" id="GO:0016853">
    <property type="term" value="F:isomerase activity"/>
    <property type="evidence" value="ECO:0007669"/>
    <property type="project" value="UniProtKB-KW"/>
</dbReference>
<keyword evidence="4" id="KW-1185">Reference proteome</keyword>
<keyword evidence="3" id="KW-0413">Isomerase</keyword>